<dbReference type="PANTHER" id="PTHR22803">
    <property type="entry name" value="MANNOSE, PHOSPHOLIPASE, LECTIN RECEPTOR RELATED"/>
    <property type="match status" value="1"/>
</dbReference>
<dbReference type="Gene3D" id="3.10.100.10">
    <property type="entry name" value="Mannose-Binding Protein A, subunit A"/>
    <property type="match status" value="2"/>
</dbReference>
<dbReference type="EMBL" id="AJWK01013824">
    <property type="status" value="NOT_ANNOTATED_CDS"/>
    <property type="molecule type" value="Genomic_DNA"/>
</dbReference>
<feature type="signal peptide" evidence="2">
    <location>
        <begin position="1"/>
        <end position="23"/>
    </location>
</feature>
<dbReference type="EnsemblMetazoa" id="LLOJ004398-RA">
    <property type="protein sequence ID" value="LLOJ004398-PA"/>
    <property type="gene ID" value="LLOJ004398"/>
</dbReference>
<feature type="chain" id="PRO_5044555325" evidence="2">
    <location>
        <begin position="24"/>
        <end position="337"/>
    </location>
</feature>
<sequence>MQTEFNELLMRIFLVSFLALCNAEDYDKVKLTGRTVYISRSKAPWFTALDNCNRLRFTFAMIKSQKENEELTNALLSVIKSDEENVWIGGLRHDLDDYFRWISFGTAMSKTSYTNWAPKEPTGRPHRTQNDVFCMQMSFKDGGKWSDNTCWRRRLYVCEKHTALPNSPNSHRELTWCVLYNRRAIATKASPPPAGRVCQFGLGELSWVGGGCLHLVIKFNSRRPAYVVVTRATMAMAQFYFEIFKTGIPMATCGCVRAEECGWFIFGEVVRGPRKKTLRSSCTTSYTNWAPKEPTGRPHRTQNDEFCMQMSFKDGGKWSDNTCWRRRLYVCEKLCLD</sequence>
<dbReference type="SMART" id="SM00034">
    <property type="entry name" value="CLECT"/>
    <property type="match status" value="1"/>
</dbReference>
<evidence type="ECO:0000256" key="2">
    <source>
        <dbReference type="SAM" id="SignalP"/>
    </source>
</evidence>
<keyword evidence="1" id="KW-1015">Disulfide bond</keyword>
<keyword evidence="2" id="KW-0732">Signal</keyword>
<feature type="domain" description="C-type lectin" evidence="3">
    <location>
        <begin position="263"/>
        <end position="332"/>
    </location>
</feature>
<evidence type="ECO:0000259" key="3">
    <source>
        <dbReference type="PROSITE" id="PS50041"/>
    </source>
</evidence>
<dbReference type="AlphaFoldDB" id="A0A1B0CIW5"/>
<dbReference type="Proteomes" id="UP000092461">
    <property type="component" value="Unassembled WGS sequence"/>
</dbReference>
<dbReference type="InterPro" id="IPR018378">
    <property type="entry name" value="C-type_lectin_CS"/>
</dbReference>
<dbReference type="EMBL" id="AJWK01013825">
    <property type="status" value="NOT_ANNOTATED_CDS"/>
    <property type="molecule type" value="Genomic_DNA"/>
</dbReference>
<reference evidence="5" key="3">
    <citation type="submission" date="2020-05" db="UniProtKB">
        <authorList>
            <consortium name="EnsemblMetazoa"/>
        </authorList>
    </citation>
    <scope>IDENTIFICATION</scope>
    <source>
        <strain evidence="5">Jacobina</strain>
    </source>
</reference>
<dbReference type="InterPro" id="IPR050111">
    <property type="entry name" value="C-type_lectin/snaclec_domain"/>
</dbReference>
<dbReference type="InterPro" id="IPR016187">
    <property type="entry name" value="CTDL_fold"/>
</dbReference>
<evidence type="ECO:0000256" key="1">
    <source>
        <dbReference type="ARBA" id="ARBA00023157"/>
    </source>
</evidence>
<reference evidence="4" key="2">
    <citation type="journal article" date="2020" name="BMC">
        <title>Leishmania infection induces a limited differential gene expression in the sand fly midgut.</title>
        <authorList>
            <person name="Coutinho-Abreu I.V."/>
            <person name="Serafim T.D."/>
            <person name="Meneses C."/>
            <person name="Kamhawi S."/>
            <person name="Oliveira F."/>
            <person name="Valenzuela J.G."/>
        </authorList>
    </citation>
    <scope>NUCLEOTIDE SEQUENCE</scope>
    <source>
        <strain evidence="4">Jacobina</strain>
        <tissue evidence="4">Midgut</tissue>
    </source>
</reference>
<proteinExistence type="predicted"/>
<feature type="domain" description="C-type lectin" evidence="3">
    <location>
        <begin position="31"/>
        <end position="159"/>
    </location>
</feature>
<dbReference type="EMBL" id="AJWK01013826">
    <property type="status" value="NOT_ANNOTATED_CDS"/>
    <property type="molecule type" value="Genomic_DNA"/>
</dbReference>
<dbReference type="CDD" id="cd00037">
    <property type="entry name" value="CLECT"/>
    <property type="match status" value="2"/>
</dbReference>
<dbReference type="PROSITE" id="PS50041">
    <property type="entry name" value="C_TYPE_LECTIN_2"/>
    <property type="match status" value="2"/>
</dbReference>
<dbReference type="InterPro" id="IPR001304">
    <property type="entry name" value="C-type_lectin-like"/>
</dbReference>
<organism evidence="5 6">
    <name type="scientific">Lutzomyia longipalpis</name>
    <name type="common">Sand fly</name>
    <dbReference type="NCBI Taxonomy" id="7200"/>
    <lineage>
        <taxon>Eukaryota</taxon>
        <taxon>Metazoa</taxon>
        <taxon>Ecdysozoa</taxon>
        <taxon>Arthropoda</taxon>
        <taxon>Hexapoda</taxon>
        <taxon>Insecta</taxon>
        <taxon>Pterygota</taxon>
        <taxon>Neoptera</taxon>
        <taxon>Endopterygota</taxon>
        <taxon>Diptera</taxon>
        <taxon>Nematocera</taxon>
        <taxon>Psychodoidea</taxon>
        <taxon>Psychodidae</taxon>
        <taxon>Lutzomyia</taxon>
        <taxon>Lutzomyia</taxon>
    </lineage>
</organism>
<dbReference type="SUPFAM" id="SSF56436">
    <property type="entry name" value="C-type lectin-like"/>
    <property type="match status" value="2"/>
</dbReference>
<evidence type="ECO:0000313" key="4">
    <source>
        <dbReference type="EMBL" id="MBC1170872.1"/>
    </source>
</evidence>
<dbReference type="Pfam" id="PF00059">
    <property type="entry name" value="Lectin_C"/>
    <property type="match status" value="2"/>
</dbReference>
<dbReference type="EMBL" id="GITU01002169">
    <property type="protein sequence ID" value="MBC1170872.1"/>
    <property type="molecule type" value="Transcribed_RNA"/>
</dbReference>
<keyword evidence="4" id="KW-0430">Lectin</keyword>
<evidence type="ECO:0000313" key="5">
    <source>
        <dbReference type="EnsemblMetazoa" id="LLOJ004398-PA"/>
    </source>
</evidence>
<dbReference type="InterPro" id="IPR016186">
    <property type="entry name" value="C-type_lectin-like/link_sf"/>
</dbReference>
<keyword evidence="6" id="KW-1185">Reference proteome</keyword>
<dbReference type="PROSITE" id="PS00615">
    <property type="entry name" value="C_TYPE_LECTIN_1"/>
    <property type="match status" value="2"/>
</dbReference>
<dbReference type="VEuPathDB" id="VectorBase:LLOJ004398"/>
<dbReference type="GO" id="GO:0030246">
    <property type="term" value="F:carbohydrate binding"/>
    <property type="evidence" value="ECO:0007669"/>
    <property type="project" value="UniProtKB-KW"/>
</dbReference>
<reference evidence="6" key="1">
    <citation type="submission" date="2012-05" db="EMBL/GenBank/DDBJ databases">
        <title>Whole Genome Assembly of Lutzomyia longipalpis.</title>
        <authorList>
            <person name="Richards S."/>
            <person name="Qu C."/>
            <person name="Dillon R."/>
            <person name="Worley K."/>
            <person name="Scherer S."/>
            <person name="Batterton M."/>
            <person name="Taylor A."/>
            <person name="Hawes A."/>
            <person name="Hernandez B."/>
            <person name="Kovar C."/>
            <person name="Mandapat C."/>
            <person name="Pham C."/>
            <person name="Qu C."/>
            <person name="Jing C."/>
            <person name="Bess C."/>
            <person name="Bandaranaike D."/>
            <person name="Ngo D."/>
            <person name="Ongeri F."/>
            <person name="Arias F."/>
            <person name="Lara F."/>
            <person name="Weissenberger G."/>
            <person name="Kamau G."/>
            <person name="Han H."/>
            <person name="Shen H."/>
            <person name="Dinh H."/>
            <person name="Khalil I."/>
            <person name="Jones J."/>
            <person name="Shafer J."/>
            <person name="Jayaseelan J."/>
            <person name="Quiroz J."/>
            <person name="Blankenburg K."/>
            <person name="Nguyen L."/>
            <person name="Jackson L."/>
            <person name="Francisco L."/>
            <person name="Tang L.-Y."/>
            <person name="Pu L.-L."/>
            <person name="Perales L."/>
            <person name="Lorensuhewa L."/>
            <person name="Munidasa M."/>
            <person name="Coyle M."/>
            <person name="Taylor M."/>
            <person name="Puazo M."/>
            <person name="Firestine M."/>
            <person name="Scheel M."/>
            <person name="Javaid M."/>
            <person name="Wang M."/>
            <person name="Li M."/>
            <person name="Tabassum N."/>
            <person name="Saada N."/>
            <person name="Osuji N."/>
            <person name="Aqrawi P."/>
            <person name="Fu Q."/>
            <person name="Thornton R."/>
            <person name="Raj R."/>
            <person name="Goodspeed R."/>
            <person name="Mata R."/>
            <person name="Najjar R."/>
            <person name="Gubbala S."/>
            <person name="Lee S."/>
            <person name="Denson S."/>
            <person name="Patil S."/>
            <person name="Macmil S."/>
            <person name="Qi S."/>
            <person name="Matskevitch T."/>
            <person name="Palculict T."/>
            <person name="Mathew T."/>
            <person name="Vee V."/>
            <person name="Velamala V."/>
            <person name="Korchina V."/>
            <person name="Cai W."/>
            <person name="Liu W."/>
            <person name="Dai W."/>
            <person name="Zou X."/>
            <person name="Zhu Y."/>
            <person name="Zhang Y."/>
            <person name="Wu Y.-Q."/>
            <person name="Xin Y."/>
            <person name="Nazarath L."/>
            <person name="Kovar C."/>
            <person name="Han Y."/>
            <person name="Muzny D."/>
            <person name="Gibbs R."/>
        </authorList>
    </citation>
    <scope>NUCLEOTIDE SEQUENCE [LARGE SCALE GENOMIC DNA]</scope>
    <source>
        <strain evidence="6">Jacobina</strain>
    </source>
</reference>
<accession>A0A1B0CIW5</accession>
<protein>
    <submittedName>
        <fullName evidence="4">Putative c-type lectin</fullName>
    </submittedName>
</protein>
<evidence type="ECO:0000313" key="6">
    <source>
        <dbReference type="Proteomes" id="UP000092461"/>
    </source>
</evidence>
<name>A0A1B0CIW5_LUTLO</name>
<dbReference type="VEuPathDB" id="VectorBase:LLONM1_002739"/>